<proteinExistence type="predicted"/>
<name>A0A1T5AN96_9SPHI</name>
<gene>
    <name evidence="1" type="ORF">SAMN05660841_00037</name>
</gene>
<protein>
    <submittedName>
        <fullName evidence="1">Uncharacterized protein</fullName>
    </submittedName>
</protein>
<evidence type="ECO:0000313" key="2">
    <source>
        <dbReference type="Proteomes" id="UP000190150"/>
    </source>
</evidence>
<accession>A0A1T5AN96</accession>
<sequence length="82" mass="9325">MGLENITKRRLLDAQNHGYTAIITRENSNPLDPVWIFQKVKESELKHLSKTLSATYQLGYSISEAIKTIDEYAFIGKVSLPE</sequence>
<dbReference type="STRING" id="1513896.SAMN05660841_00037"/>
<dbReference type="AlphaFoldDB" id="A0A1T5AN96"/>
<evidence type="ECO:0000313" key="1">
    <source>
        <dbReference type="EMBL" id="SKB36484.1"/>
    </source>
</evidence>
<organism evidence="1 2">
    <name type="scientific">Sphingobacterium nematocida</name>
    <dbReference type="NCBI Taxonomy" id="1513896"/>
    <lineage>
        <taxon>Bacteria</taxon>
        <taxon>Pseudomonadati</taxon>
        <taxon>Bacteroidota</taxon>
        <taxon>Sphingobacteriia</taxon>
        <taxon>Sphingobacteriales</taxon>
        <taxon>Sphingobacteriaceae</taxon>
        <taxon>Sphingobacterium</taxon>
    </lineage>
</organism>
<dbReference type="RefSeq" id="WP_079640406.1">
    <property type="nucleotide sequence ID" value="NZ_FUZF01000001.1"/>
</dbReference>
<reference evidence="2" key="1">
    <citation type="submission" date="2017-02" db="EMBL/GenBank/DDBJ databases">
        <authorList>
            <person name="Varghese N."/>
            <person name="Submissions S."/>
        </authorList>
    </citation>
    <scope>NUCLEOTIDE SEQUENCE [LARGE SCALE GENOMIC DNA]</scope>
    <source>
        <strain evidence="2">DSM 24091</strain>
    </source>
</reference>
<keyword evidence="2" id="KW-1185">Reference proteome</keyword>
<dbReference type="OrthoDB" id="710663at2"/>
<dbReference type="EMBL" id="FUZF01000001">
    <property type="protein sequence ID" value="SKB36484.1"/>
    <property type="molecule type" value="Genomic_DNA"/>
</dbReference>
<dbReference type="Proteomes" id="UP000190150">
    <property type="component" value="Unassembled WGS sequence"/>
</dbReference>